<organism evidence="2 3">
    <name type="scientific">Dreissena polymorpha</name>
    <name type="common">Zebra mussel</name>
    <name type="synonym">Mytilus polymorpha</name>
    <dbReference type="NCBI Taxonomy" id="45954"/>
    <lineage>
        <taxon>Eukaryota</taxon>
        <taxon>Metazoa</taxon>
        <taxon>Spiralia</taxon>
        <taxon>Lophotrochozoa</taxon>
        <taxon>Mollusca</taxon>
        <taxon>Bivalvia</taxon>
        <taxon>Autobranchia</taxon>
        <taxon>Heteroconchia</taxon>
        <taxon>Euheterodonta</taxon>
        <taxon>Imparidentia</taxon>
        <taxon>Neoheterodontei</taxon>
        <taxon>Myida</taxon>
        <taxon>Dreissenoidea</taxon>
        <taxon>Dreissenidae</taxon>
        <taxon>Dreissena</taxon>
    </lineage>
</organism>
<keyword evidence="3" id="KW-1185">Reference proteome</keyword>
<evidence type="ECO:0000313" key="3">
    <source>
        <dbReference type="Proteomes" id="UP000828390"/>
    </source>
</evidence>
<protein>
    <submittedName>
        <fullName evidence="2">Uncharacterized protein</fullName>
    </submittedName>
</protein>
<evidence type="ECO:0000256" key="1">
    <source>
        <dbReference type="ARBA" id="ARBA00007959"/>
    </source>
</evidence>
<name>A0A9D4GDE9_DREPO</name>
<dbReference type="PANTHER" id="PTHR13456">
    <property type="entry name" value="UPF0729 PROTEIN C18ORF32"/>
    <property type="match status" value="1"/>
</dbReference>
<accession>A0A9D4GDE9</accession>
<comment type="similarity">
    <text evidence="1">Belongs to the UPF0729 family.</text>
</comment>
<dbReference type="Proteomes" id="UP000828390">
    <property type="component" value="Unassembled WGS sequence"/>
</dbReference>
<reference evidence="2" key="2">
    <citation type="submission" date="2020-11" db="EMBL/GenBank/DDBJ databases">
        <authorList>
            <person name="McCartney M.A."/>
            <person name="Auch B."/>
            <person name="Kono T."/>
            <person name="Mallez S."/>
            <person name="Becker A."/>
            <person name="Gohl D.M."/>
            <person name="Silverstein K.A.T."/>
            <person name="Koren S."/>
            <person name="Bechman K.B."/>
            <person name="Herman A."/>
            <person name="Abrahante J.E."/>
            <person name="Garbe J."/>
        </authorList>
    </citation>
    <scope>NUCLEOTIDE SEQUENCE</scope>
    <source>
        <strain evidence="2">Duluth1</strain>
        <tissue evidence="2">Whole animal</tissue>
    </source>
</reference>
<dbReference type="PANTHER" id="PTHR13456:SF0">
    <property type="entry name" value="UPF0729 PROTEIN C18ORF32"/>
    <property type="match status" value="1"/>
</dbReference>
<sequence>MVCCPCFVIPFVLWFFNKYIQPLIVKFWPWKSQASVDSGTESDGVQEYENFKLDQDGKTNKMKNGLSTNVHSETVGECDKKTN</sequence>
<evidence type="ECO:0000313" key="2">
    <source>
        <dbReference type="EMBL" id="KAH3813386.1"/>
    </source>
</evidence>
<proteinExistence type="inferred from homology"/>
<dbReference type="InterPro" id="IPR026776">
    <property type="entry name" value="UPF0729_C18orf32-like"/>
</dbReference>
<dbReference type="AlphaFoldDB" id="A0A9D4GDE9"/>
<comment type="caution">
    <text evidence="2">The sequence shown here is derived from an EMBL/GenBank/DDBJ whole genome shotgun (WGS) entry which is preliminary data.</text>
</comment>
<reference evidence="2" key="1">
    <citation type="journal article" date="2019" name="bioRxiv">
        <title>The Genome of the Zebra Mussel, Dreissena polymorpha: A Resource for Invasive Species Research.</title>
        <authorList>
            <person name="McCartney M.A."/>
            <person name="Auch B."/>
            <person name="Kono T."/>
            <person name="Mallez S."/>
            <person name="Zhang Y."/>
            <person name="Obille A."/>
            <person name="Becker A."/>
            <person name="Abrahante J.E."/>
            <person name="Garbe J."/>
            <person name="Badalamenti J.P."/>
            <person name="Herman A."/>
            <person name="Mangelson H."/>
            <person name="Liachko I."/>
            <person name="Sullivan S."/>
            <person name="Sone E.D."/>
            <person name="Koren S."/>
            <person name="Silverstein K.A.T."/>
            <person name="Beckman K.B."/>
            <person name="Gohl D.M."/>
        </authorList>
    </citation>
    <scope>NUCLEOTIDE SEQUENCE</scope>
    <source>
        <strain evidence="2">Duluth1</strain>
        <tissue evidence="2">Whole animal</tissue>
    </source>
</reference>
<dbReference type="EMBL" id="JAIWYP010000006">
    <property type="protein sequence ID" value="KAH3813386.1"/>
    <property type="molecule type" value="Genomic_DNA"/>
</dbReference>
<gene>
    <name evidence="2" type="ORF">DPMN_141842</name>
</gene>